<dbReference type="FunFam" id="3.20.20.70:FF:000009">
    <property type="entry name" value="1-(5-phosphoribosyl)-5-[(5-phosphoribosylamino)methylideneamino] imidazole-4-carboxamide isomerase"/>
    <property type="match status" value="1"/>
</dbReference>
<name>C6HYU8_9BACT</name>
<keyword evidence="13" id="KW-1185">Reference proteome</keyword>
<evidence type="ECO:0000256" key="4">
    <source>
        <dbReference type="ARBA" id="ARBA00009667"/>
    </source>
</evidence>
<dbReference type="PANTHER" id="PTHR43090:SF2">
    <property type="entry name" value="1-(5-PHOSPHORIBOSYL)-5-[(5-PHOSPHORIBOSYLAMINO)METHYLIDENEAMINO] IMIDAZOLE-4-CARBOXAMIDE ISOMERASE"/>
    <property type="match status" value="1"/>
</dbReference>
<evidence type="ECO:0000256" key="7">
    <source>
        <dbReference type="ARBA" id="ARBA00023102"/>
    </source>
</evidence>
<accession>C6HYU8</accession>
<dbReference type="EMBL" id="GG693878">
    <property type="protein sequence ID" value="EES52383.1"/>
    <property type="molecule type" value="Genomic_DNA"/>
</dbReference>
<evidence type="ECO:0000256" key="6">
    <source>
        <dbReference type="ARBA" id="ARBA00022605"/>
    </source>
</evidence>
<reference evidence="12 13" key="1">
    <citation type="journal article" date="2009" name="Appl. Environ. Microbiol.">
        <title>Community genomic and proteomic analyses of chemoautotrophic iron-oxidizing "Leptospirillum rubarum" (Group II) and "Leptospirillum ferrodiazotrophum" (Group III) bacteria in acid mine drainage biofilms.</title>
        <authorList>
            <person name="Goltsman D.S."/>
            <person name="Denef V.J."/>
            <person name="Singer S.W."/>
            <person name="VerBerkmoes N.C."/>
            <person name="Lefsrud M."/>
            <person name="Mueller R.S."/>
            <person name="Dick G.J."/>
            <person name="Sun C.L."/>
            <person name="Wheeler K.E."/>
            <person name="Zemla A."/>
            <person name="Baker B.J."/>
            <person name="Hauser L."/>
            <person name="Land M."/>
            <person name="Shah M.B."/>
            <person name="Thelen M.P."/>
            <person name="Hettich R.L."/>
            <person name="Banfield J.F."/>
        </authorList>
    </citation>
    <scope>NUCLEOTIDE SEQUENCE [LARGE SCALE GENOMIC DNA]</scope>
</reference>
<dbReference type="PANTHER" id="PTHR43090">
    <property type="entry name" value="1-(5-PHOSPHORIBOSYL)-5-[(5-PHOSPHORIBOSYLAMINO)METHYLIDENEAMINO] IMIDAZOLE-4-CARBOXAMIDE ISOMERASE"/>
    <property type="match status" value="1"/>
</dbReference>
<dbReference type="GO" id="GO:0003949">
    <property type="term" value="F:1-(5-phosphoribosyl)-5-[(5-phosphoribosylamino)methylideneamino]imidazole-4-carboxamide isomerase activity"/>
    <property type="evidence" value="ECO:0007669"/>
    <property type="project" value="UniProtKB-UniRule"/>
</dbReference>
<evidence type="ECO:0000256" key="10">
    <source>
        <dbReference type="RuleBase" id="RU003657"/>
    </source>
</evidence>
<dbReference type="GO" id="GO:0005737">
    <property type="term" value="C:cytoplasm"/>
    <property type="evidence" value="ECO:0007669"/>
    <property type="project" value="UniProtKB-SubCell"/>
</dbReference>
<dbReference type="SUPFAM" id="SSF51366">
    <property type="entry name" value="Ribulose-phoshate binding barrel"/>
    <property type="match status" value="1"/>
</dbReference>
<keyword evidence="6 9" id="KW-0028">Amino-acid biosynthesis</keyword>
<gene>
    <name evidence="9" type="primary">hisA</name>
    <name evidence="12" type="ORF">UBAL3_94240180</name>
</gene>
<proteinExistence type="inferred from homology"/>
<comment type="pathway">
    <text evidence="3 9 11">Amino-acid biosynthesis; L-histidine biosynthesis; L-histidine from 5-phospho-alpha-D-ribose 1-diphosphate: step 4/9.</text>
</comment>
<dbReference type="UniPathway" id="UPA00031">
    <property type="reaction ID" value="UER00009"/>
</dbReference>
<evidence type="ECO:0000256" key="5">
    <source>
        <dbReference type="ARBA" id="ARBA00022490"/>
    </source>
</evidence>
<dbReference type="GO" id="GO:0000105">
    <property type="term" value="P:L-histidine biosynthetic process"/>
    <property type="evidence" value="ECO:0007669"/>
    <property type="project" value="UniProtKB-UniRule"/>
</dbReference>
<dbReference type="Pfam" id="PF00977">
    <property type="entry name" value="His_biosynth"/>
    <property type="match status" value="1"/>
</dbReference>
<evidence type="ECO:0000313" key="12">
    <source>
        <dbReference type="EMBL" id="EES52383.1"/>
    </source>
</evidence>
<dbReference type="AlphaFoldDB" id="C6HYU8"/>
<sequence length="243" mass="25818">MQLYPAIDLSGGRVVRLTQGDFSRATVYEEDPARAARSFFDKGATWLHVVDLDGAKTGQPGNLPALEAIIKSFRGKIQVGGGIRTLDTARRYLDLGVERLVLGTGALTNPDFLAAMLRECPGRFFVGVDVREGKIAISGWLETTGGAPVETMKRLASDGVAGFVYTDIARDGMLEGPNLPVYRELAETLSVPVVASGGIGSLDDILRLREAKVSGAIVGRALYTGAVDLSRALALCRPDPAPC</sequence>
<feature type="active site" description="Proton acceptor" evidence="9">
    <location>
        <position position="8"/>
    </location>
</feature>
<evidence type="ECO:0000256" key="11">
    <source>
        <dbReference type="RuleBase" id="RU003658"/>
    </source>
</evidence>
<keyword evidence="8 9" id="KW-0413">Isomerase</keyword>
<feature type="active site" description="Proton donor" evidence="9">
    <location>
        <position position="129"/>
    </location>
</feature>
<dbReference type="HAMAP" id="MF_01014">
    <property type="entry name" value="HisA"/>
    <property type="match status" value="1"/>
</dbReference>
<keyword evidence="5 9" id="KW-0963">Cytoplasm</keyword>
<dbReference type="NCBIfam" id="TIGR00007">
    <property type="entry name" value="1-(5-phosphoribosyl)-5-[(5-phosphoribosylamino)methylideneamino]imidazole-4-carboxamide isomerase"/>
    <property type="match status" value="1"/>
</dbReference>
<comment type="catalytic activity">
    <reaction evidence="1 9 11">
        <text>1-(5-phospho-beta-D-ribosyl)-5-[(5-phospho-beta-D-ribosylamino)methylideneamino]imidazole-4-carboxamide = 5-[(5-phospho-1-deoxy-D-ribulos-1-ylimino)methylamino]-1-(5-phospho-beta-D-ribosyl)imidazole-4-carboxamide</text>
        <dbReference type="Rhea" id="RHEA:15469"/>
        <dbReference type="ChEBI" id="CHEBI:58435"/>
        <dbReference type="ChEBI" id="CHEBI:58525"/>
        <dbReference type="EC" id="5.3.1.16"/>
    </reaction>
</comment>
<dbReference type="GO" id="GO:0000162">
    <property type="term" value="P:L-tryptophan biosynthetic process"/>
    <property type="evidence" value="ECO:0007669"/>
    <property type="project" value="TreeGrafter"/>
</dbReference>
<dbReference type="InterPro" id="IPR023016">
    <property type="entry name" value="HisA/PriA"/>
</dbReference>
<dbReference type="CDD" id="cd04732">
    <property type="entry name" value="HisA"/>
    <property type="match status" value="1"/>
</dbReference>
<evidence type="ECO:0000313" key="13">
    <source>
        <dbReference type="Proteomes" id="UP000009374"/>
    </source>
</evidence>
<organism evidence="12 13">
    <name type="scientific">Leptospirillum ferrodiazotrophum</name>
    <dbReference type="NCBI Taxonomy" id="412449"/>
    <lineage>
        <taxon>Bacteria</taxon>
        <taxon>Pseudomonadati</taxon>
        <taxon>Nitrospirota</taxon>
        <taxon>Nitrospiria</taxon>
        <taxon>Nitrospirales</taxon>
        <taxon>Nitrospiraceae</taxon>
        <taxon>Leptospirillum</taxon>
    </lineage>
</organism>
<keyword evidence="7 9" id="KW-0368">Histidine biosynthesis</keyword>
<dbReference type="Gene3D" id="3.20.20.70">
    <property type="entry name" value="Aldolase class I"/>
    <property type="match status" value="1"/>
</dbReference>
<evidence type="ECO:0000256" key="9">
    <source>
        <dbReference type="HAMAP-Rule" id="MF_01014"/>
    </source>
</evidence>
<dbReference type="InterPro" id="IPR013785">
    <property type="entry name" value="Aldolase_TIM"/>
</dbReference>
<comment type="similarity">
    <text evidence="4 9 10">Belongs to the HisA/HisF family.</text>
</comment>
<evidence type="ECO:0000256" key="3">
    <source>
        <dbReference type="ARBA" id="ARBA00005133"/>
    </source>
</evidence>
<dbReference type="EC" id="5.3.1.16" evidence="9 11"/>
<dbReference type="InterPro" id="IPR011060">
    <property type="entry name" value="RibuloseP-bd_barrel"/>
</dbReference>
<evidence type="ECO:0000256" key="8">
    <source>
        <dbReference type="ARBA" id="ARBA00023235"/>
    </source>
</evidence>
<evidence type="ECO:0000256" key="1">
    <source>
        <dbReference type="ARBA" id="ARBA00000901"/>
    </source>
</evidence>
<dbReference type="InterPro" id="IPR006062">
    <property type="entry name" value="His_biosynth"/>
</dbReference>
<dbReference type="InterPro" id="IPR044524">
    <property type="entry name" value="Isoase_HisA-like"/>
</dbReference>
<dbReference type="Proteomes" id="UP000009374">
    <property type="component" value="Unassembled WGS sequence"/>
</dbReference>
<comment type="subcellular location">
    <subcellularLocation>
        <location evidence="2 9 11">Cytoplasm</location>
    </subcellularLocation>
</comment>
<evidence type="ECO:0000256" key="2">
    <source>
        <dbReference type="ARBA" id="ARBA00004496"/>
    </source>
</evidence>
<dbReference type="InterPro" id="IPR006063">
    <property type="entry name" value="HisA_bact_arch"/>
</dbReference>
<protein>
    <recommendedName>
        <fullName evidence="9 11">1-(5-phosphoribosyl)-5-[(5-phosphoribosylamino)methylideneamino] imidazole-4-carboxamide isomerase</fullName>
        <ecNumber evidence="9 11">5.3.1.16</ecNumber>
    </recommendedName>
    <alternativeName>
        <fullName evidence="9">Phosphoribosylformimino-5-aminoimidazole carboxamide ribotide isomerase</fullName>
    </alternativeName>
</protein>